<dbReference type="OrthoDB" id="3256870at2759"/>
<gene>
    <name evidence="2" type="ORF">D9756_002744</name>
</gene>
<evidence type="ECO:0000313" key="2">
    <source>
        <dbReference type="EMBL" id="KAF5362025.1"/>
    </source>
</evidence>
<feature type="compositionally biased region" description="Acidic residues" evidence="1">
    <location>
        <begin position="80"/>
        <end position="96"/>
    </location>
</feature>
<evidence type="ECO:0000256" key="1">
    <source>
        <dbReference type="SAM" id="MobiDB-lite"/>
    </source>
</evidence>
<feature type="region of interest" description="Disordered" evidence="1">
    <location>
        <begin position="166"/>
        <end position="189"/>
    </location>
</feature>
<evidence type="ECO:0000313" key="3">
    <source>
        <dbReference type="Proteomes" id="UP000559027"/>
    </source>
</evidence>
<feature type="region of interest" description="Disordered" evidence="1">
    <location>
        <begin position="75"/>
        <end position="96"/>
    </location>
</feature>
<proteinExistence type="predicted"/>
<reference evidence="2 3" key="1">
    <citation type="journal article" date="2020" name="ISME J.">
        <title>Uncovering the hidden diversity of litter-decomposition mechanisms in mushroom-forming fungi.</title>
        <authorList>
            <person name="Floudas D."/>
            <person name="Bentzer J."/>
            <person name="Ahren D."/>
            <person name="Johansson T."/>
            <person name="Persson P."/>
            <person name="Tunlid A."/>
        </authorList>
    </citation>
    <scope>NUCLEOTIDE SEQUENCE [LARGE SCALE GENOMIC DNA]</scope>
    <source>
        <strain evidence="2 3">CBS 146.42</strain>
    </source>
</reference>
<dbReference type="AlphaFoldDB" id="A0A8H5GC66"/>
<protein>
    <submittedName>
        <fullName evidence="2">Uncharacterized protein</fullName>
    </submittedName>
</protein>
<name>A0A8H5GC66_9AGAR</name>
<dbReference type="Proteomes" id="UP000559027">
    <property type="component" value="Unassembled WGS sequence"/>
</dbReference>
<sequence length="227" mass="24929">MYSDAPIIALQPHNYLSTIADDKFDVDGSLSYVPVQQHQQHHTVQIIQLVEGPPPPPRNIASAFAASSSSYVSSSTYSESWDDEQEEECEGDEEEEEVCESYCSSEAAEDLNYCDQRSSATDTYSLRMKRILAWRENFSAQISATLSEPTLPSSLKRKLSLDDDDIASQSSKRSRSSTTAPSSVSSLGLHSCPACDASFDTEQSLRQHGNDAMANEACSVAVEYAFE</sequence>
<accession>A0A8H5GC66</accession>
<comment type="caution">
    <text evidence="2">The sequence shown here is derived from an EMBL/GenBank/DDBJ whole genome shotgun (WGS) entry which is preliminary data.</text>
</comment>
<organism evidence="2 3">
    <name type="scientific">Leucocoprinus leucothites</name>
    <dbReference type="NCBI Taxonomy" id="201217"/>
    <lineage>
        <taxon>Eukaryota</taxon>
        <taxon>Fungi</taxon>
        <taxon>Dikarya</taxon>
        <taxon>Basidiomycota</taxon>
        <taxon>Agaricomycotina</taxon>
        <taxon>Agaricomycetes</taxon>
        <taxon>Agaricomycetidae</taxon>
        <taxon>Agaricales</taxon>
        <taxon>Agaricineae</taxon>
        <taxon>Agaricaceae</taxon>
        <taxon>Leucocoprinus</taxon>
    </lineage>
</organism>
<dbReference type="EMBL" id="JAACJO010000002">
    <property type="protein sequence ID" value="KAF5362025.1"/>
    <property type="molecule type" value="Genomic_DNA"/>
</dbReference>
<keyword evidence="3" id="KW-1185">Reference proteome</keyword>
<feature type="compositionally biased region" description="Low complexity" evidence="1">
    <location>
        <begin position="167"/>
        <end position="186"/>
    </location>
</feature>